<dbReference type="OrthoDB" id="8355933at2"/>
<reference evidence="3" key="3">
    <citation type="submission" date="2016-10" db="EMBL/GenBank/DDBJ databases">
        <authorList>
            <person name="Wibberg D."/>
        </authorList>
    </citation>
    <scope>NUCLEOTIDE SEQUENCE [LARGE SCALE GENOMIC DNA]</scope>
</reference>
<evidence type="ECO:0000313" key="3">
    <source>
        <dbReference type="Proteomes" id="UP000183063"/>
    </source>
</evidence>
<evidence type="ECO:0000313" key="4">
    <source>
        <dbReference type="Proteomes" id="UP000198939"/>
    </source>
</evidence>
<accession>A0A1H8X2A5</accession>
<proteinExistence type="predicted"/>
<dbReference type="Proteomes" id="UP000183063">
    <property type="component" value="Unassembled WGS sequence"/>
</dbReference>
<evidence type="ECO:0000313" key="2">
    <source>
        <dbReference type="EMBL" id="SEP34006.1"/>
    </source>
</evidence>
<dbReference type="RefSeq" id="WP_072382280.1">
    <property type="nucleotide sequence ID" value="NZ_FNXB01000114.1"/>
</dbReference>
<gene>
    <name evidence="1" type="primary">nodO_2</name>
    <name evidence="1" type="ORF">RTCCBAU85039_6806</name>
    <name evidence="2" type="ORF">SAMN05216228_10933</name>
</gene>
<dbReference type="AlphaFoldDB" id="A0A1H8X2A5"/>
<keyword evidence="4" id="KW-1185">Reference proteome</keyword>
<dbReference type="STRING" id="501024.RTCCBAU85039_6806"/>
<dbReference type="EMBL" id="FNXB01000114">
    <property type="protein sequence ID" value="SEI22185.1"/>
    <property type="molecule type" value="Genomic_DNA"/>
</dbReference>
<sequence>MSSFYSGAASGVNGKHVVVITDQPFTSASAVAGAISGETAGDIIAYEYYDRMTRVANLAYVTSDNHAQVFAT</sequence>
<organism evidence="1 3">
    <name type="scientific">Rhizobium tibeticum</name>
    <dbReference type="NCBI Taxonomy" id="501024"/>
    <lineage>
        <taxon>Bacteria</taxon>
        <taxon>Pseudomonadati</taxon>
        <taxon>Pseudomonadota</taxon>
        <taxon>Alphaproteobacteria</taxon>
        <taxon>Hyphomicrobiales</taxon>
        <taxon>Rhizobiaceae</taxon>
        <taxon>Rhizobium/Agrobacterium group</taxon>
        <taxon>Rhizobium</taxon>
    </lineage>
</organism>
<evidence type="ECO:0000313" key="1">
    <source>
        <dbReference type="EMBL" id="SEI22185.1"/>
    </source>
</evidence>
<name>A0A1H8X2A5_9HYPH</name>
<reference evidence="2 4" key="2">
    <citation type="submission" date="2016-10" db="EMBL/GenBank/DDBJ databases">
        <authorList>
            <person name="Varghese N."/>
            <person name="Submissions S."/>
        </authorList>
    </citation>
    <scope>NUCLEOTIDE SEQUENCE [LARGE SCALE GENOMIC DNA]</scope>
    <source>
        <strain evidence="2 4">CGMCC 1.7071</strain>
    </source>
</reference>
<dbReference type="EMBL" id="FOCV01000093">
    <property type="protein sequence ID" value="SEP34006.1"/>
    <property type="molecule type" value="Genomic_DNA"/>
</dbReference>
<protein>
    <submittedName>
        <fullName evidence="1">Nodulation protein O</fullName>
    </submittedName>
</protein>
<reference evidence="1" key="1">
    <citation type="submission" date="2016-10" db="EMBL/GenBank/DDBJ databases">
        <authorList>
            <person name="de Groot N.N."/>
        </authorList>
    </citation>
    <scope>NUCLEOTIDE SEQUENCE [LARGE SCALE GENOMIC DNA]</scope>
    <source>
        <strain evidence="1">CCBAU85039</strain>
    </source>
</reference>
<dbReference type="Proteomes" id="UP000198939">
    <property type="component" value="Unassembled WGS sequence"/>
</dbReference>